<accession>A0A5C6ED42</accession>
<dbReference type="AlphaFoldDB" id="A0A5C6ED42"/>
<dbReference type="OrthoDB" id="274372at2"/>
<sequence>MSKYEWLAIRETMDGRFRSARLAQQFLEHASKSRLIVDLGCGTGSNRRYLCRDCVSGVPWRCIDNDDEVLETATHRSAGRPIRFEHVELATDLLLIPIGGDVSITASAFLDITSEDWLSRFVKLAAQSPILIAMTASGAPVWDPADDLDVAIGLCLEEHQKSDHGFGPAAGAQAAPFLADKLISRECNVTLEKSDWRLGSQDAEVLAMLVDSVCRRASSKMHREQVEHWASMRQQQIRKGVLKLTLPHLDLLSLPRFDA</sequence>
<evidence type="ECO:0000313" key="1">
    <source>
        <dbReference type="EMBL" id="TWU46942.1"/>
    </source>
</evidence>
<keyword evidence="2" id="KW-1185">Reference proteome</keyword>
<name>A0A5C6ED42_9BACT</name>
<comment type="caution">
    <text evidence="1">The sequence shown here is derived from an EMBL/GenBank/DDBJ whole genome shotgun (WGS) entry which is preliminary data.</text>
</comment>
<dbReference type="Proteomes" id="UP000317977">
    <property type="component" value="Unassembled WGS sequence"/>
</dbReference>
<dbReference type="EMBL" id="SJPX01000006">
    <property type="protein sequence ID" value="TWU46942.1"/>
    <property type="molecule type" value="Genomic_DNA"/>
</dbReference>
<organism evidence="1 2">
    <name type="scientific">Rubripirellula reticaptiva</name>
    <dbReference type="NCBI Taxonomy" id="2528013"/>
    <lineage>
        <taxon>Bacteria</taxon>
        <taxon>Pseudomonadati</taxon>
        <taxon>Planctomycetota</taxon>
        <taxon>Planctomycetia</taxon>
        <taxon>Pirellulales</taxon>
        <taxon>Pirellulaceae</taxon>
        <taxon>Rubripirellula</taxon>
    </lineage>
</organism>
<proteinExistence type="predicted"/>
<dbReference type="InterPro" id="IPR029063">
    <property type="entry name" value="SAM-dependent_MTases_sf"/>
</dbReference>
<protein>
    <recommendedName>
        <fullName evidence="3">Methyltransferase domain-containing protein</fullName>
    </recommendedName>
</protein>
<dbReference type="SUPFAM" id="SSF53335">
    <property type="entry name" value="S-adenosyl-L-methionine-dependent methyltransferases"/>
    <property type="match status" value="1"/>
</dbReference>
<evidence type="ECO:0000313" key="2">
    <source>
        <dbReference type="Proteomes" id="UP000317977"/>
    </source>
</evidence>
<evidence type="ECO:0008006" key="3">
    <source>
        <dbReference type="Google" id="ProtNLM"/>
    </source>
</evidence>
<dbReference type="RefSeq" id="WP_146537369.1">
    <property type="nucleotide sequence ID" value="NZ_SJPX01000006.1"/>
</dbReference>
<reference evidence="1 2" key="1">
    <citation type="submission" date="2019-02" db="EMBL/GenBank/DDBJ databases">
        <title>Deep-cultivation of Planctomycetes and their phenomic and genomic characterization uncovers novel biology.</title>
        <authorList>
            <person name="Wiegand S."/>
            <person name="Jogler M."/>
            <person name="Boedeker C."/>
            <person name="Pinto D."/>
            <person name="Vollmers J."/>
            <person name="Rivas-Marin E."/>
            <person name="Kohn T."/>
            <person name="Peeters S.H."/>
            <person name="Heuer A."/>
            <person name="Rast P."/>
            <person name="Oberbeckmann S."/>
            <person name="Bunk B."/>
            <person name="Jeske O."/>
            <person name="Meyerdierks A."/>
            <person name="Storesund J.E."/>
            <person name="Kallscheuer N."/>
            <person name="Luecker S."/>
            <person name="Lage O.M."/>
            <person name="Pohl T."/>
            <person name="Merkel B.J."/>
            <person name="Hornburger P."/>
            <person name="Mueller R.-W."/>
            <person name="Bruemmer F."/>
            <person name="Labrenz M."/>
            <person name="Spormann A.M."/>
            <person name="Op Den Camp H."/>
            <person name="Overmann J."/>
            <person name="Amann R."/>
            <person name="Jetten M.S.M."/>
            <person name="Mascher T."/>
            <person name="Medema M.H."/>
            <person name="Devos D.P."/>
            <person name="Kaster A.-K."/>
            <person name="Ovreas L."/>
            <person name="Rohde M."/>
            <person name="Galperin M.Y."/>
            <person name="Jogler C."/>
        </authorList>
    </citation>
    <scope>NUCLEOTIDE SEQUENCE [LARGE SCALE GENOMIC DNA]</scope>
    <source>
        <strain evidence="1 2">Poly59</strain>
    </source>
</reference>
<dbReference type="Gene3D" id="3.40.50.150">
    <property type="entry name" value="Vaccinia Virus protein VP39"/>
    <property type="match status" value="1"/>
</dbReference>
<gene>
    <name evidence="1" type="ORF">Poly59_59160</name>
</gene>